<dbReference type="Proteomes" id="UP000654075">
    <property type="component" value="Unassembled WGS sequence"/>
</dbReference>
<dbReference type="AlphaFoldDB" id="A0A813F366"/>
<comment type="caution">
    <text evidence="3">The sequence shown here is derived from an EMBL/GenBank/DDBJ whole genome shotgun (WGS) entry which is preliminary data.</text>
</comment>
<name>A0A813F366_POLGL</name>
<feature type="region of interest" description="Disordered" evidence="2">
    <location>
        <begin position="543"/>
        <end position="572"/>
    </location>
</feature>
<gene>
    <name evidence="3" type="ORF">PGLA1383_LOCUS25873</name>
</gene>
<keyword evidence="4" id="KW-1185">Reference proteome</keyword>
<evidence type="ECO:0000256" key="1">
    <source>
        <dbReference type="SAM" id="Coils"/>
    </source>
</evidence>
<evidence type="ECO:0000256" key="2">
    <source>
        <dbReference type="SAM" id="MobiDB-lite"/>
    </source>
</evidence>
<organism evidence="3 4">
    <name type="scientific">Polarella glacialis</name>
    <name type="common">Dinoflagellate</name>
    <dbReference type="NCBI Taxonomy" id="89957"/>
    <lineage>
        <taxon>Eukaryota</taxon>
        <taxon>Sar</taxon>
        <taxon>Alveolata</taxon>
        <taxon>Dinophyceae</taxon>
        <taxon>Suessiales</taxon>
        <taxon>Suessiaceae</taxon>
        <taxon>Polarella</taxon>
    </lineage>
</organism>
<reference evidence="3" key="1">
    <citation type="submission" date="2021-02" db="EMBL/GenBank/DDBJ databases">
        <authorList>
            <person name="Dougan E. K."/>
            <person name="Rhodes N."/>
            <person name="Thang M."/>
            <person name="Chan C."/>
        </authorList>
    </citation>
    <scope>NUCLEOTIDE SEQUENCE</scope>
</reference>
<feature type="compositionally biased region" description="Basic and acidic residues" evidence="2">
    <location>
        <begin position="558"/>
        <end position="572"/>
    </location>
</feature>
<protein>
    <submittedName>
        <fullName evidence="3">Uncharacterized protein</fullName>
    </submittedName>
</protein>
<accession>A0A813F366</accession>
<proteinExistence type="predicted"/>
<keyword evidence="1" id="KW-0175">Coiled coil</keyword>
<feature type="coiled-coil region" evidence="1">
    <location>
        <begin position="97"/>
        <end position="131"/>
    </location>
</feature>
<dbReference type="EMBL" id="CAJNNV010022244">
    <property type="protein sequence ID" value="CAE8607972.1"/>
    <property type="molecule type" value="Genomic_DNA"/>
</dbReference>
<evidence type="ECO:0000313" key="4">
    <source>
        <dbReference type="Proteomes" id="UP000654075"/>
    </source>
</evidence>
<sequence>MLQKRQRCQRGSVAELEAALWKVRGESQQLQSEHELSRSQCVLAEQGTSELERRLRDLHAEHHQQLQLELEAQQELEASLRRGFHEVHEHRLSELNCAAEQQAALGLREQLQQLEGEHEQLQTRRRDSVSKLHAEHRQLELDSKVLASTNLSSKTKVLDLHSALRSQRLEDEHLHTELKACQSRSASSEGEVSRLGEYVAQLHTQRLEDRKELANLEAQEARVLDTERFREESQASADLRVLELQEVVQQLHVQYNELLAGSQDHQRSRLQAECRALELEEQLCQLRFEQEQLLLESRSYSDASLRGIIELVAGIRQLRKSQGTRGLGDDGDTRCPQSKQEALSSQLRRLQAEFDCLQASLEQGDGPACVSRAVAPPRLQSGVLVLRLWRLVVVQRQQARAGQARCARSVQGMKCKASLTMAWSSRVNRGLADRWRRRCAARSVQAVLLAVRRRLWREVGARLRSASTTSGALVPEAIFTSERLGSKVDVPAVPCAGTAAVGATGAKASLSPSPSPGTMVEKELASASEWHDRRRTVVSRFVTGGAIPSGPPTTSFESPRKQFKLEARHSES</sequence>
<evidence type="ECO:0000313" key="3">
    <source>
        <dbReference type="EMBL" id="CAE8607972.1"/>
    </source>
</evidence>